<dbReference type="InterPro" id="IPR036163">
    <property type="entry name" value="HMA_dom_sf"/>
</dbReference>
<feature type="compositionally biased region" description="Low complexity" evidence="1">
    <location>
        <begin position="575"/>
        <end position="584"/>
    </location>
</feature>
<feature type="region of interest" description="Disordered" evidence="1">
    <location>
        <begin position="411"/>
        <end position="430"/>
    </location>
</feature>
<keyword evidence="3" id="KW-1185">Reference proteome</keyword>
<comment type="caution">
    <text evidence="2">The sequence shown here is derived from an EMBL/GenBank/DDBJ whole genome shotgun (WGS) entry which is preliminary data.</text>
</comment>
<feature type="compositionally biased region" description="Low complexity" evidence="1">
    <location>
        <begin position="501"/>
        <end position="522"/>
    </location>
</feature>
<dbReference type="GO" id="GO:0046872">
    <property type="term" value="F:metal ion binding"/>
    <property type="evidence" value="ECO:0007669"/>
    <property type="project" value="InterPro"/>
</dbReference>
<dbReference type="AlphaFoldDB" id="A0A835EI17"/>
<feature type="compositionally biased region" description="Polar residues" evidence="1">
    <location>
        <begin position="417"/>
        <end position="430"/>
    </location>
</feature>
<protein>
    <recommendedName>
        <fullName evidence="4">HMA domain-containing protein</fullName>
    </recommendedName>
</protein>
<evidence type="ECO:0000313" key="3">
    <source>
        <dbReference type="Proteomes" id="UP000636709"/>
    </source>
</evidence>
<gene>
    <name evidence="2" type="ORF">HU200_043212</name>
</gene>
<evidence type="ECO:0000256" key="1">
    <source>
        <dbReference type="SAM" id="MobiDB-lite"/>
    </source>
</evidence>
<name>A0A835EI17_9POAL</name>
<evidence type="ECO:0008006" key="4">
    <source>
        <dbReference type="Google" id="ProtNLM"/>
    </source>
</evidence>
<reference evidence="2" key="1">
    <citation type="submission" date="2020-07" db="EMBL/GenBank/DDBJ databases">
        <title>Genome sequence and genetic diversity analysis of an under-domesticated orphan crop, white fonio (Digitaria exilis).</title>
        <authorList>
            <person name="Bennetzen J.L."/>
            <person name="Chen S."/>
            <person name="Ma X."/>
            <person name="Wang X."/>
            <person name="Yssel A.E.J."/>
            <person name="Chaluvadi S.R."/>
            <person name="Johnson M."/>
            <person name="Gangashetty P."/>
            <person name="Hamidou F."/>
            <person name="Sanogo M.D."/>
            <person name="Zwaenepoel A."/>
            <person name="Wallace J."/>
            <person name="Van De Peer Y."/>
            <person name="Van Deynze A."/>
        </authorList>
    </citation>
    <scope>NUCLEOTIDE SEQUENCE</scope>
    <source>
        <tissue evidence="2">Leaves</tissue>
    </source>
</reference>
<accession>A0A835EI17</accession>
<evidence type="ECO:0000313" key="2">
    <source>
        <dbReference type="EMBL" id="KAF8687516.1"/>
    </source>
</evidence>
<dbReference type="EMBL" id="JACEFO010002056">
    <property type="protein sequence ID" value="KAF8687516.1"/>
    <property type="molecule type" value="Genomic_DNA"/>
</dbReference>
<feature type="region of interest" description="Disordered" evidence="1">
    <location>
        <begin position="478"/>
        <end position="540"/>
    </location>
</feature>
<sequence length="592" mass="63525">MGCHLFAWPSGFIRLDGPRRHERRVVVVACNNTDTTQRAGCGPHVTTAAAGSVASPQSKSKKQKQQPPGRRPLAEDVCLSAEHGEEEGSARIKVSRISVPMGSREQEGGRGGLRTATKIIIGVCGTIWGMRWSGVEKEAGDRIWRVGWEWLGGSAKKGRPLHNQTSDGLRSCDHAHRMATRSNVREEDAAVVVGLAARARARRSTSRGSSSDSCRALCDQPVSTEVMVGEKSPRSGSTAYVSCGGGVHVRFVQLIDALRQRGRHVSRPSDAVDVGAAGDPESFALLCVCVRRMAACVFCYVAVSYSGGRGGRVQRGKGHPVSYSYSARGTHTHRLLLLLRLRSNNLRRDAIDPIAATGHGQASLTGTQFFFFEKLTGTQLRKKNKHHHHARPGPARASPISPIAQAPPLINSPPPHRNSQFTTTTSAHRLLRSSSPRTVIFSHHDQTPPPATASAPPQLLLLFFFFFFPSLTHPTLHAQTAAPAAPRQERPSSPRAALRGTHSNPSHPTTPSTSAAAASSASREMGDAPPPPPPPGGTTKSYFDVLGICCPSEVPLVERLLSPLPGVTKVTVIVPSRPSSSSTTPKPPPRRR</sequence>
<feature type="region of interest" description="Disordered" evidence="1">
    <location>
        <begin position="37"/>
        <end position="72"/>
    </location>
</feature>
<organism evidence="2 3">
    <name type="scientific">Digitaria exilis</name>
    <dbReference type="NCBI Taxonomy" id="1010633"/>
    <lineage>
        <taxon>Eukaryota</taxon>
        <taxon>Viridiplantae</taxon>
        <taxon>Streptophyta</taxon>
        <taxon>Embryophyta</taxon>
        <taxon>Tracheophyta</taxon>
        <taxon>Spermatophyta</taxon>
        <taxon>Magnoliopsida</taxon>
        <taxon>Liliopsida</taxon>
        <taxon>Poales</taxon>
        <taxon>Poaceae</taxon>
        <taxon>PACMAD clade</taxon>
        <taxon>Panicoideae</taxon>
        <taxon>Panicodae</taxon>
        <taxon>Paniceae</taxon>
        <taxon>Anthephorinae</taxon>
        <taxon>Digitaria</taxon>
    </lineage>
</organism>
<feature type="compositionally biased region" description="Basic residues" evidence="1">
    <location>
        <begin position="381"/>
        <end position="391"/>
    </location>
</feature>
<feature type="region of interest" description="Disordered" evidence="1">
    <location>
        <begin position="381"/>
        <end position="400"/>
    </location>
</feature>
<dbReference type="Proteomes" id="UP000636709">
    <property type="component" value="Unassembled WGS sequence"/>
</dbReference>
<proteinExistence type="predicted"/>
<dbReference type="SUPFAM" id="SSF55008">
    <property type="entry name" value="HMA, heavy metal-associated domain"/>
    <property type="match status" value="1"/>
</dbReference>
<feature type="region of interest" description="Disordered" evidence="1">
    <location>
        <begin position="573"/>
        <end position="592"/>
    </location>
</feature>